<comment type="caution">
    <text evidence="1">The sequence shown here is derived from an EMBL/GenBank/DDBJ whole genome shotgun (WGS) entry which is preliminary data.</text>
</comment>
<evidence type="ECO:0000313" key="2">
    <source>
        <dbReference type="Proteomes" id="UP000886886"/>
    </source>
</evidence>
<reference evidence="1" key="2">
    <citation type="journal article" date="2021" name="PeerJ">
        <title>Extensive microbial diversity within the chicken gut microbiome revealed by metagenomics and culture.</title>
        <authorList>
            <person name="Gilroy R."/>
            <person name="Ravi A."/>
            <person name="Getino M."/>
            <person name="Pursley I."/>
            <person name="Horton D.L."/>
            <person name="Alikhan N.F."/>
            <person name="Baker D."/>
            <person name="Gharbi K."/>
            <person name="Hall N."/>
            <person name="Watson M."/>
            <person name="Adriaenssens E.M."/>
            <person name="Foster-Nyarko E."/>
            <person name="Jarju S."/>
            <person name="Secka A."/>
            <person name="Antonio M."/>
            <person name="Oren A."/>
            <person name="Chaudhuri R.R."/>
            <person name="La Ragione R."/>
            <person name="Hildebrand F."/>
            <person name="Pallen M.J."/>
        </authorList>
    </citation>
    <scope>NUCLEOTIDE SEQUENCE</scope>
    <source>
        <strain evidence="1">ChiSjej3B21-11622</strain>
    </source>
</reference>
<organism evidence="1 2">
    <name type="scientific">Candidatus Limivivens merdigallinarum</name>
    <dbReference type="NCBI Taxonomy" id="2840859"/>
    <lineage>
        <taxon>Bacteria</taxon>
        <taxon>Bacillati</taxon>
        <taxon>Bacillota</taxon>
        <taxon>Clostridia</taxon>
        <taxon>Lachnospirales</taxon>
        <taxon>Lachnospiraceae</taxon>
        <taxon>Lachnospiraceae incertae sedis</taxon>
        <taxon>Candidatus Limivivens</taxon>
    </lineage>
</organism>
<name>A0A9D0ZV40_9FIRM</name>
<proteinExistence type="predicted"/>
<dbReference type="AlphaFoldDB" id="A0A9D0ZV40"/>
<protein>
    <submittedName>
        <fullName evidence="1">Uncharacterized protein</fullName>
    </submittedName>
</protein>
<reference evidence="1" key="1">
    <citation type="submission" date="2020-10" db="EMBL/GenBank/DDBJ databases">
        <authorList>
            <person name="Gilroy R."/>
        </authorList>
    </citation>
    <scope>NUCLEOTIDE SEQUENCE</scope>
    <source>
        <strain evidence="1">ChiSjej3B21-11622</strain>
    </source>
</reference>
<evidence type="ECO:0000313" key="1">
    <source>
        <dbReference type="EMBL" id="HIQ95248.1"/>
    </source>
</evidence>
<gene>
    <name evidence="1" type="ORF">IAB26_01670</name>
</gene>
<accession>A0A9D0ZV40</accession>
<dbReference type="Proteomes" id="UP000886886">
    <property type="component" value="Unassembled WGS sequence"/>
</dbReference>
<dbReference type="EMBL" id="DVFT01000023">
    <property type="protein sequence ID" value="HIQ95248.1"/>
    <property type="molecule type" value="Genomic_DNA"/>
</dbReference>
<sequence length="160" mass="18224">MKCRVCGNDVTDVSKCPVCGFPVIHGLEREDEENLTRMAEEYLMGQVEFYLTAHTYEEADNSIRESGQPKIKIGDGRDLSKGKILWNEQEFARIEGRRELSLEITIRAFGKDRSVRKIRVKAPSLRDFWHIGICLEGTGKVKFAVGNDRIYELSEAVSLL</sequence>